<dbReference type="EMBL" id="JBHSQJ010000178">
    <property type="protein sequence ID" value="MFC5911598.1"/>
    <property type="molecule type" value="Genomic_DNA"/>
</dbReference>
<dbReference type="RefSeq" id="WP_380590843.1">
    <property type="nucleotide sequence ID" value="NZ_JBHSQJ010000178.1"/>
</dbReference>
<feature type="transmembrane region" description="Helical" evidence="5">
    <location>
        <begin position="288"/>
        <end position="305"/>
    </location>
</feature>
<keyword evidence="7" id="KW-0436">Ligase</keyword>
<dbReference type="InterPro" id="IPR051533">
    <property type="entry name" value="WaaL-like"/>
</dbReference>
<comment type="caution">
    <text evidence="7">The sequence shown here is derived from an EMBL/GenBank/DDBJ whole genome shotgun (WGS) entry which is preliminary data.</text>
</comment>
<evidence type="ECO:0000313" key="8">
    <source>
        <dbReference type="Proteomes" id="UP001596174"/>
    </source>
</evidence>
<feature type="transmembrane region" description="Helical" evidence="5">
    <location>
        <begin position="12"/>
        <end position="32"/>
    </location>
</feature>
<protein>
    <submittedName>
        <fullName evidence="7">O-antigen ligase family protein</fullName>
    </submittedName>
</protein>
<dbReference type="PANTHER" id="PTHR37422:SF13">
    <property type="entry name" value="LIPOPOLYSACCHARIDE BIOSYNTHESIS PROTEIN PA4999-RELATED"/>
    <property type="match status" value="1"/>
</dbReference>
<feature type="transmembrane region" description="Helical" evidence="5">
    <location>
        <begin position="623"/>
        <end position="642"/>
    </location>
</feature>
<evidence type="ECO:0000259" key="6">
    <source>
        <dbReference type="Pfam" id="PF04932"/>
    </source>
</evidence>
<feature type="domain" description="O-antigen ligase-related" evidence="6">
    <location>
        <begin position="444"/>
        <end position="574"/>
    </location>
</feature>
<keyword evidence="4 5" id="KW-0472">Membrane</keyword>
<dbReference type="GO" id="GO:0016874">
    <property type="term" value="F:ligase activity"/>
    <property type="evidence" value="ECO:0007669"/>
    <property type="project" value="UniProtKB-KW"/>
</dbReference>
<evidence type="ECO:0000256" key="4">
    <source>
        <dbReference type="ARBA" id="ARBA00023136"/>
    </source>
</evidence>
<dbReference type="PANTHER" id="PTHR37422">
    <property type="entry name" value="TEICHURONIC ACID BIOSYNTHESIS PROTEIN TUAE"/>
    <property type="match status" value="1"/>
</dbReference>
<feature type="transmembrane region" description="Helical" evidence="5">
    <location>
        <begin position="354"/>
        <end position="373"/>
    </location>
</feature>
<feature type="transmembrane region" description="Helical" evidence="5">
    <location>
        <begin position="480"/>
        <end position="501"/>
    </location>
</feature>
<dbReference type="Proteomes" id="UP001596174">
    <property type="component" value="Unassembled WGS sequence"/>
</dbReference>
<dbReference type="Pfam" id="PF04932">
    <property type="entry name" value="Wzy_C"/>
    <property type="match status" value="1"/>
</dbReference>
<name>A0ABW1GBH3_9ACTN</name>
<proteinExistence type="predicted"/>
<keyword evidence="3 5" id="KW-1133">Transmembrane helix</keyword>
<evidence type="ECO:0000256" key="2">
    <source>
        <dbReference type="ARBA" id="ARBA00022692"/>
    </source>
</evidence>
<accession>A0ABW1GBH3</accession>
<feature type="transmembrane region" description="Helical" evidence="5">
    <location>
        <begin position="440"/>
        <end position="468"/>
    </location>
</feature>
<organism evidence="7 8">
    <name type="scientific">Streptacidiphilus monticola</name>
    <dbReference type="NCBI Taxonomy" id="2161674"/>
    <lineage>
        <taxon>Bacteria</taxon>
        <taxon>Bacillati</taxon>
        <taxon>Actinomycetota</taxon>
        <taxon>Actinomycetes</taxon>
        <taxon>Kitasatosporales</taxon>
        <taxon>Streptomycetaceae</taxon>
        <taxon>Streptacidiphilus</taxon>
    </lineage>
</organism>
<gene>
    <name evidence="7" type="ORF">ACFP3V_30880</name>
</gene>
<dbReference type="InterPro" id="IPR007016">
    <property type="entry name" value="O-antigen_ligase-rel_domated"/>
</dbReference>
<feature type="transmembrane region" description="Helical" evidence="5">
    <location>
        <begin position="260"/>
        <end position="281"/>
    </location>
</feature>
<feature type="transmembrane region" description="Helical" evidence="5">
    <location>
        <begin position="325"/>
        <end position="342"/>
    </location>
</feature>
<feature type="transmembrane region" description="Helical" evidence="5">
    <location>
        <begin position="558"/>
        <end position="578"/>
    </location>
</feature>
<evidence type="ECO:0000256" key="1">
    <source>
        <dbReference type="ARBA" id="ARBA00004141"/>
    </source>
</evidence>
<evidence type="ECO:0000256" key="5">
    <source>
        <dbReference type="SAM" id="Phobius"/>
    </source>
</evidence>
<feature type="transmembrane region" description="Helical" evidence="5">
    <location>
        <begin position="228"/>
        <end position="248"/>
    </location>
</feature>
<keyword evidence="8" id="KW-1185">Reference proteome</keyword>
<reference evidence="8" key="1">
    <citation type="journal article" date="2019" name="Int. J. Syst. Evol. Microbiol.">
        <title>The Global Catalogue of Microorganisms (GCM) 10K type strain sequencing project: providing services to taxonomists for standard genome sequencing and annotation.</title>
        <authorList>
            <consortium name="The Broad Institute Genomics Platform"/>
            <consortium name="The Broad Institute Genome Sequencing Center for Infectious Disease"/>
            <person name="Wu L."/>
            <person name="Ma J."/>
        </authorList>
    </citation>
    <scope>NUCLEOTIDE SEQUENCE [LARGE SCALE GENOMIC DNA]</scope>
    <source>
        <strain evidence="8">JCM 4816</strain>
    </source>
</reference>
<feature type="transmembrane region" description="Helical" evidence="5">
    <location>
        <begin position="176"/>
        <end position="201"/>
    </location>
</feature>
<evidence type="ECO:0000313" key="7">
    <source>
        <dbReference type="EMBL" id="MFC5911598.1"/>
    </source>
</evidence>
<keyword evidence="2 5" id="KW-0812">Transmembrane</keyword>
<sequence length="681" mass="73276">MSLREIIAVFRRRWYVMAPITVLALLAGIYLGRSVPMNYQSQSSLALLDSTAVAKLAPTYGNNISNAGGPLVVTADVLIRSLMSADAAQALAAQGVTDEYLVSFAPDTSGPLLSLTVKGSSRAQVLRETSVITDFAGEQLAALQRQAGVPQHYFIQATAVVLPEQPVAQPKSKIQYVAAVVIGGLAAAFLLSALLDCVMLARRRRRTGELWLRWPPAKSRGTFLDRRLDGVSILSVYLALALFIPSNMCLPALGGIGTPANVFALLGLFWYLAAWLGGWMLPARGTRAPRVALCVLAAAVLGAYLADATRQTPHSELLAADRGLIGLLVWVALVVLASAATHERHRLDTLMRRLIVLASVVALLGFYDFFFSTNIADSIHIPGLSASSAGITTMDRGGFTRPRSTTAQPLEFGGMLAILLPFAIQQALDPIRRHRSLFVRWAPVALIGGALPLTVSKTSIIGAAIVVLIMVPRWKPQRRWAAIGVLLAGVAALKVAVPGLIGTLTGAFSSFFGAQDTSTQARTVKYAEIWPYIVQRPWFGRGFGTFDPQTYFFTDNEYMLATAEMGLLGLLALFVLFFTGIHQGGAIRRLAQREQDRELGQAFFASAAVALVISATFDSLGFAMFAGVFFLLLGAGGAYLGFVRREARAVYFGRLGLPKAAGERAVQPNQERRLEPSSSPR</sequence>
<evidence type="ECO:0000256" key="3">
    <source>
        <dbReference type="ARBA" id="ARBA00022989"/>
    </source>
</evidence>
<feature type="transmembrane region" description="Helical" evidence="5">
    <location>
        <begin position="599"/>
        <end position="617"/>
    </location>
</feature>
<comment type="subcellular location">
    <subcellularLocation>
        <location evidence="1">Membrane</location>
        <topology evidence="1">Multi-pass membrane protein</topology>
    </subcellularLocation>
</comment>